<name>G3IFV5_CRIGR</name>
<reference evidence="3" key="1">
    <citation type="journal article" date="2011" name="Nat. Biotechnol.">
        <title>The genomic sequence of the Chinese hamster ovary (CHO)-K1 cell line.</title>
        <authorList>
            <person name="Xu X."/>
            <person name="Nagarajan H."/>
            <person name="Lewis N.E."/>
            <person name="Pan S."/>
            <person name="Cai Z."/>
            <person name="Liu X."/>
            <person name="Chen W."/>
            <person name="Xie M."/>
            <person name="Wang W."/>
            <person name="Hammond S."/>
            <person name="Andersen M.R."/>
            <person name="Neff N."/>
            <person name="Passarelli B."/>
            <person name="Koh W."/>
            <person name="Fan H.C."/>
            <person name="Wang J."/>
            <person name="Gui Y."/>
            <person name="Lee K.H."/>
            <person name="Betenbaugh M.J."/>
            <person name="Quake S.R."/>
            <person name="Famili I."/>
            <person name="Palsson B.O."/>
            <person name="Wang J."/>
        </authorList>
    </citation>
    <scope>NUCLEOTIDE SEQUENCE [LARGE SCALE GENOMIC DNA]</scope>
    <source>
        <strain evidence="3">CHO K1 cell line</strain>
    </source>
</reference>
<sequence>MRESFRSRARAEVLRRKARPTLPPRGVVRRCKRPGKPRQRGHPLRSTLAKQGAWD</sequence>
<dbReference type="AlphaFoldDB" id="G3IFV5"/>
<feature type="compositionally biased region" description="Basic residues" evidence="1">
    <location>
        <begin position="27"/>
        <end position="43"/>
    </location>
</feature>
<feature type="compositionally biased region" description="Basic and acidic residues" evidence="1">
    <location>
        <begin position="1"/>
        <end position="15"/>
    </location>
</feature>
<organism evidence="2 3">
    <name type="scientific">Cricetulus griseus</name>
    <name type="common">Chinese hamster</name>
    <name type="synonym">Cricetulus barabensis griseus</name>
    <dbReference type="NCBI Taxonomy" id="10029"/>
    <lineage>
        <taxon>Eukaryota</taxon>
        <taxon>Metazoa</taxon>
        <taxon>Chordata</taxon>
        <taxon>Craniata</taxon>
        <taxon>Vertebrata</taxon>
        <taxon>Euteleostomi</taxon>
        <taxon>Mammalia</taxon>
        <taxon>Eutheria</taxon>
        <taxon>Euarchontoglires</taxon>
        <taxon>Glires</taxon>
        <taxon>Rodentia</taxon>
        <taxon>Myomorpha</taxon>
        <taxon>Muroidea</taxon>
        <taxon>Cricetidae</taxon>
        <taxon>Cricetinae</taxon>
        <taxon>Cricetulus</taxon>
    </lineage>
</organism>
<feature type="region of interest" description="Disordered" evidence="1">
    <location>
        <begin position="1"/>
        <end position="55"/>
    </location>
</feature>
<evidence type="ECO:0000313" key="3">
    <source>
        <dbReference type="Proteomes" id="UP000001075"/>
    </source>
</evidence>
<accession>G3IFV5</accession>
<evidence type="ECO:0000256" key="1">
    <source>
        <dbReference type="SAM" id="MobiDB-lite"/>
    </source>
</evidence>
<proteinExistence type="predicted"/>
<dbReference type="Proteomes" id="UP000001075">
    <property type="component" value="Unassembled WGS sequence"/>
</dbReference>
<protein>
    <submittedName>
        <fullName evidence="2">Uncharacterized protein</fullName>
    </submittedName>
</protein>
<dbReference type="InParanoid" id="G3IFV5"/>
<evidence type="ECO:0000313" key="2">
    <source>
        <dbReference type="EMBL" id="EGV91749.1"/>
    </source>
</evidence>
<gene>
    <name evidence="2" type="ORF">I79_022629</name>
</gene>
<dbReference type="EMBL" id="JH002465">
    <property type="protein sequence ID" value="EGV91749.1"/>
    <property type="molecule type" value="Genomic_DNA"/>
</dbReference>